<dbReference type="eggNOG" id="ENOG5033059">
    <property type="taxonomic scope" value="Bacteria"/>
</dbReference>
<comment type="caution">
    <text evidence="2">The sequence shown here is derived from an EMBL/GenBank/DDBJ whole genome shotgun (WGS) entry which is preliminary data.</text>
</comment>
<dbReference type="AlphaFoldDB" id="W4ELV1"/>
<evidence type="ECO:0008006" key="4">
    <source>
        <dbReference type="Google" id="ProtNLM"/>
    </source>
</evidence>
<feature type="transmembrane region" description="Helical" evidence="1">
    <location>
        <begin position="28"/>
        <end position="48"/>
    </location>
</feature>
<dbReference type="Proteomes" id="UP000019062">
    <property type="component" value="Unassembled WGS sequence"/>
</dbReference>
<keyword evidence="3" id="KW-1185">Reference proteome</keyword>
<keyword evidence="1" id="KW-0472">Membrane</keyword>
<dbReference type="InterPro" id="IPR025018">
    <property type="entry name" value="DUF3953"/>
</dbReference>
<dbReference type="RefSeq" id="WP_038191216.1">
    <property type="nucleotide sequence ID" value="NZ_ASQA01000043.1"/>
</dbReference>
<dbReference type="Pfam" id="PF13129">
    <property type="entry name" value="DUF3953"/>
    <property type="match status" value="1"/>
</dbReference>
<gene>
    <name evidence="2" type="ORF">C176_21166</name>
</gene>
<evidence type="ECO:0000313" key="2">
    <source>
        <dbReference type="EMBL" id="ETT80791.1"/>
    </source>
</evidence>
<keyword evidence="1" id="KW-0812">Transmembrane</keyword>
<dbReference type="EMBL" id="ASQA01000043">
    <property type="protein sequence ID" value="ETT80791.1"/>
    <property type="molecule type" value="Genomic_DNA"/>
</dbReference>
<name>W4ELV1_9BACL</name>
<keyword evidence="1" id="KW-1133">Transmembrane helix</keyword>
<feature type="transmembrane region" description="Helical" evidence="1">
    <location>
        <begin position="55"/>
        <end position="73"/>
    </location>
</feature>
<accession>W4ELV1</accession>
<feature type="transmembrane region" description="Helical" evidence="1">
    <location>
        <begin position="5"/>
        <end position="22"/>
    </location>
</feature>
<protein>
    <recommendedName>
        <fullName evidence="4">DUF3953 domain-containing protein</fullName>
    </recommendedName>
</protein>
<organism evidence="2 3">
    <name type="scientific">Viridibacillus arenosi FSL R5-213</name>
    <dbReference type="NCBI Taxonomy" id="1227360"/>
    <lineage>
        <taxon>Bacteria</taxon>
        <taxon>Bacillati</taxon>
        <taxon>Bacillota</taxon>
        <taxon>Bacilli</taxon>
        <taxon>Bacillales</taxon>
        <taxon>Caryophanaceae</taxon>
        <taxon>Viridibacillus</taxon>
    </lineage>
</organism>
<evidence type="ECO:0000313" key="3">
    <source>
        <dbReference type="Proteomes" id="UP000019062"/>
    </source>
</evidence>
<evidence type="ECO:0000256" key="1">
    <source>
        <dbReference type="SAM" id="Phobius"/>
    </source>
</evidence>
<reference evidence="2 3" key="1">
    <citation type="journal article" date="2014" name="BMC Genomics">
        <title>Genomic comparison of sporeforming bacilli isolated from milk.</title>
        <authorList>
            <person name="Moreno Switt A.I."/>
            <person name="Andrus A.D."/>
            <person name="Ranieri M.L."/>
            <person name="Orsi R.H."/>
            <person name="Ivy R."/>
            <person name="den Bakker H.C."/>
            <person name="Martin N.H."/>
            <person name="Wiedmann M."/>
            <person name="Boor K.J."/>
        </authorList>
    </citation>
    <scope>NUCLEOTIDE SEQUENCE [LARGE SCALE GENOMIC DNA]</scope>
    <source>
        <strain evidence="2 3">FSL R5-213</strain>
    </source>
</reference>
<sequence length="74" mass="8227">MLKILRLISSVIVGGLAGYGLITDNFEFMPYMCLFFGVFLLVTGVSELQEKRNTSAIFTTLVAAFLCFVAIYTF</sequence>
<proteinExistence type="predicted"/>